<feature type="coiled-coil region" evidence="5">
    <location>
        <begin position="91"/>
        <end position="118"/>
    </location>
</feature>
<dbReference type="Pfam" id="PF21362">
    <property type="entry name" value="Sina_RING"/>
    <property type="match status" value="1"/>
</dbReference>
<dbReference type="InterPro" id="IPR049548">
    <property type="entry name" value="Sina-like_RING"/>
</dbReference>
<dbReference type="GO" id="GO:0061630">
    <property type="term" value="F:ubiquitin protein ligase activity"/>
    <property type="evidence" value="ECO:0007669"/>
    <property type="project" value="TreeGrafter"/>
</dbReference>
<dbReference type="GO" id="GO:0031624">
    <property type="term" value="F:ubiquitin conjugating enzyme binding"/>
    <property type="evidence" value="ECO:0007669"/>
    <property type="project" value="TreeGrafter"/>
</dbReference>
<evidence type="ECO:0000256" key="3">
    <source>
        <dbReference type="ARBA" id="ARBA00022833"/>
    </source>
</evidence>
<reference evidence="8" key="1">
    <citation type="submission" date="2014-05" db="EMBL/GenBank/DDBJ databases">
        <authorList>
            <person name="Chronopoulou M."/>
        </authorList>
    </citation>
    <scope>NUCLEOTIDE SEQUENCE</scope>
    <source>
        <tissue evidence="8">Whole organism</tissue>
    </source>
</reference>
<evidence type="ECO:0000256" key="5">
    <source>
        <dbReference type="SAM" id="Coils"/>
    </source>
</evidence>
<accession>A0A0K2UFH2</accession>
<name>A0A0K2UFH2_LEPSM</name>
<dbReference type="AlphaFoldDB" id="A0A0K2UFH2"/>
<dbReference type="Gene3D" id="3.30.40.10">
    <property type="entry name" value="Zinc/RING finger domain, C3HC4 (zinc finger)"/>
    <property type="match status" value="1"/>
</dbReference>
<keyword evidence="1" id="KW-0479">Metal-binding</keyword>
<organism evidence="8">
    <name type="scientific">Lepeophtheirus salmonis</name>
    <name type="common">Salmon louse</name>
    <name type="synonym">Caligus salmonis</name>
    <dbReference type="NCBI Taxonomy" id="72036"/>
    <lineage>
        <taxon>Eukaryota</taxon>
        <taxon>Metazoa</taxon>
        <taxon>Ecdysozoa</taxon>
        <taxon>Arthropoda</taxon>
        <taxon>Crustacea</taxon>
        <taxon>Multicrustacea</taxon>
        <taxon>Hexanauplia</taxon>
        <taxon>Copepoda</taxon>
        <taxon>Siphonostomatoida</taxon>
        <taxon>Caligidae</taxon>
        <taxon>Lepeophtheirus</taxon>
    </lineage>
</organism>
<evidence type="ECO:0000259" key="7">
    <source>
        <dbReference type="PROSITE" id="PS50089"/>
    </source>
</evidence>
<feature type="domain" description="RING-type" evidence="7">
    <location>
        <begin position="434"/>
        <end position="471"/>
    </location>
</feature>
<dbReference type="PANTHER" id="PTHR45877:SF2">
    <property type="entry name" value="E3 UBIQUITIN-PROTEIN LIGASE SINA-RELATED"/>
    <property type="match status" value="1"/>
</dbReference>
<dbReference type="Gene3D" id="1.25.40.20">
    <property type="entry name" value="Ankyrin repeat-containing domain"/>
    <property type="match status" value="1"/>
</dbReference>
<dbReference type="GO" id="GO:0005737">
    <property type="term" value="C:cytoplasm"/>
    <property type="evidence" value="ECO:0007669"/>
    <property type="project" value="TreeGrafter"/>
</dbReference>
<keyword evidence="6" id="KW-0732">Signal</keyword>
<dbReference type="InterPro" id="IPR004162">
    <property type="entry name" value="SINA-like_animal"/>
</dbReference>
<evidence type="ECO:0000256" key="6">
    <source>
        <dbReference type="SAM" id="SignalP"/>
    </source>
</evidence>
<dbReference type="GO" id="GO:0008270">
    <property type="term" value="F:zinc ion binding"/>
    <property type="evidence" value="ECO:0007669"/>
    <property type="project" value="UniProtKB-KW"/>
</dbReference>
<feature type="chain" id="PRO_5005488698" description="RING-type domain-containing protein" evidence="6">
    <location>
        <begin position="17"/>
        <end position="495"/>
    </location>
</feature>
<dbReference type="InterPro" id="IPR036770">
    <property type="entry name" value="Ankyrin_rpt-contain_sf"/>
</dbReference>
<sequence>MHNIFFSLSFLIHSLSYVLLFNSGFQIYNGFEALFKSDISFDIFLRNLGLLTYPLNKLELAIERQNEFMEGFNTVQEEEKKLEKLMIHAKLQKLNGHIKDYENTIRNIETKAMESNCQLQDIMDGFPLQDHEMIALIINFKDIFHHILLILYHLGYVFGYVGSNCRLGALVLHGFIGIQAHTYIEWDFNHWMLYFAYMQMQMILAIRYLKYESKIHNNFLLDNRRSPEKNENYCLEEYKILFFHHACLYGLRNVMKTVLRICLDEDITLMINSKNAMGFTGLHLLSIQGHTELAQQLLGNKKCAGLDVNTESEVGETPLFLAIKYEHSGLAKKLIKRTEIHLQDLGLAFSSGQYDLFNELYEKKRPFLQKFPDLDAYVKRFNANLVEFNSNTTHKKYYSPNLEFYISKINEAFSEASNIQEESSPSSILEFFECPICFEEMRTRIYACIHDHWLCSDCFENESVDSCPTCRISFSISRNYYRANNAEKIANILFN</sequence>
<dbReference type="InterPro" id="IPR002110">
    <property type="entry name" value="Ankyrin_rpt"/>
</dbReference>
<dbReference type="PROSITE" id="PS50089">
    <property type="entry name" value="ZF_RING_2"/>
    <property type="match status" value="1"/>
</dbReference>
<dbReference type="PANTHER" id="PTHR45877">
    <property type="entry name" value="E3 UBIQUITIN-PROTEIN LIGASE SIAH2"/>
    <property type="match status" value="1"/>
</dbReference>
<dbReference type="Pfam" id="PF12796">
    <property type="entry name" value="Ank_2"/>
    <property type="match status" value="1"/>
</dbReference>
<keyword evidence="2 4" id="KW-0863">Zinc-finger</keyword>
<protein>
    <recommendedName>
        <fullName evidence="7">RING-type domain-containing protein</fullName>
    </recommendedName>
</protein>
<evidence type="ECO:0000313" key="8">
    <source>
        <dbReference type="EMBL" id="CDW36441.1"/>
    </source>
</evidence>
<dbReference type="InterPro" id="IPR013083">
    <property type="entry name" value="Znf_RING/FYVE/PHD"/>
</dbReference>
<keyword evidence="3" id="KW-0862">Zinc</keyword>
<dbReference type="GO" id="GO:0043161">
    <property type="term" value="P:proteasome-mediated ubiquitin-dependent protein catabolic process"/>
    <property type="evidence" value="ECO:0007669"/>
    <property type="project" value="TreeGrafter"/>
</dbReference>
<keyword evidence="5" id="KW-0175">Coiled coil</keyword>
<evidence type="ECO:0000256" key="2">
    <source>
        <dbReference type="ARBA" id="ARBA00022771"/>
    </source>
</evidence>
<evidence type="ECO:0000256" key="4">
    <source>
        <dbReference type="PROSITE-ProRule" id="PRU00175"/>
    </source>
</evidence>
<dbReference type="SUPFAM" id="SSF48403">
    <property type="entry name" value="Ankyrin repeat"/>
    <property type="match status" value="1"/>
</dbReference>
<feature type="signal peptide" evidence="6">
    <location>
        <begin position="1"/>
        <end position="16"/>
    </location>
</feature>
<dbReference type="InterPro" id="IPR001841">
    <property type="entry name" value="Znf_RING"/>
</dbReference>
<dbReference type="OrthoDB" id="10553529at2759"/>
<proteinExistence type="predicted"/>
<dbReference type="SUPFAM" id="SSF57850">
    <property type="entry name" value="RING/U-box"/>
    <property type="match status" value="1"/>
</dbReference>
<dbReference type="EMBL" id="HACA01019080">
    <property type="protein sequence ID" value="CDW36441.1"/>
    <property type="molecule type" value="Transcribed_RNA"/>
</dbReference>
<evidence type="ECO:0000256" key="1">
    <source>
        <dbReference type="ARBA" id="ARBA00022723"/>
    </source>
</evidence>
<dbReference type="SMART" id="SM00248">
    <property type="entry name" value="ANK"/>
    <property type="match status" value="3"/>
</dbReference>